<evidence type="ECO:0008006" key="3">
    <source>
        <dbReference type="Google" id="ProtNLM"/>
    </source>
</evidence>
<dbReference type="PROSITE" id="PS51257">
    <property type="entry name" value="PROKAR_LIPOPROTEIN"/>
    <property type="match status" value="1"/>
</dbReference>
<dbReference type="RefSeq" id="WP_256259767.1">
    <property type="nucleotide sequence ID" value="NZ_CP108277.1"/>
</dbReference>
<dbReference type="STRING" id="1893.SAMN02787144_1006300"/>
<dbReference type="AlphaFoldDB" id="A0A1K2A6E1"/>
<dbReference type="Proteomes" id="UP000181909">
    <property type="component" value="Unassembled WGS sequence"/>
</dbReference>
<evidence type="ECO:0000313" key="2">
    <source>
        <dbReference type="Proteomes" id="UP000181909"/>
    </source>
</evidence>
<reference evidence="1 2" key="1">
    <citation type="submission" date="2016-11" db="EMBL/GenBank/DDBJ databases">
        <authorList>
            <person name="Jaros S."/>
            <person name="Januszkiewicz K."/>
            <person name="Wedrychowicz H."/>
        </authorList>
    </citation>
    <scope>NUCLEOTIDE SEQUENCE [LARGE SCALE GENOMIC DNA]</scope>
    <source>
        <strain evidence="1 2">OK807</strain>
    </source>
</reference>
<name>A0A1K2A6E1_STRAR</name>
<sequence>MIDRRTFSKALGLGTGTTAASLAGLAAPSWMSFSCLAADLGL</sequence>
<gene>
    <name evidence="1" type="ORF">SAMN02787144_1006300</name>
</gene>
<proteinExistence type="predicted"/>
<accession>A0A1K2A6E1</accession>
<organism evidence="1 2">
    <name type="scientific">Streptomyces atratus</name>
    <dbReference type="NCBI Taxonomy" id="1893"/>
    <lineage>
        <taxon>Bacteria</taxon>
        <taxon>Bacillati</taxon>
        <taxon>Actinomycetota</taxon>
        <taxon>Actinomycetes</taxon>
        <taxon>Kitasatosporales</taxon>
        <taxon>Streptomycetaceae</taxon>
        <taxon>Streptomyces</taxon>
    </lineage>
</organism>
<protein>
    <recommendedName>
        <fullName evidence="3">Tat (Twin-arginine translocation) pathway signal sequence</fullName>
    </recommendedName>
</protein>
<dbReference type="EMBL" id="FPJO01000006">
    <property type="protein sequence ID" value="SFX81921.1"/>
    <property type="molecule type" value="Genomic_DNA"/>
</dbReference>
<evidence type="ECO:0000313" key="1">
    <source>
        <dbReference type="EMBL" id="SFX81921.1"/>
    </source>
</evidence>